<reference evidence="8 9" key="1">
    <citation type="journal article" date="2014" name="Nat. Genet.">
        <title>Whole-genome sequence of a flatfish provides insights into ZW sex chromosome evolution and adaptation to a benthic lifestyle.</title>
        <authorList>
            <person name="Chen S."/>
            <person name="Zhang G."/>
            <person name="Shao C."/>
            <person name="Huang Q."/>
            <person name="Liu G."/>
            <person name="Zhang P."/>
            <person name="Song W."/>
            <person name="An N."/>
            <person name="Chalopin D."/>
            <person name="Volff J.N."/>
            <person name="Hong Y."/>
            <person name="Li Q."/>
            <person name="Sha Z."/>
            <person name="Zhou H."/>
            <person name="Xie M."/>
            <person name="Yu Q."/>
            <person name="Liu Y."/>
            <person name="Xiang H."/>
            <person name="Wang N."/>
            <person name="Wu K."/>
            <person name="Yang C."/>
            <person name="Zhou Q."/>
            <person name="Liao X."/>
            <person name="Yang L."/>
            <person name="Hu Q."/>
            <person name="Zhang J."/>
            <person name="Meng L."/>
            <person name="Jin L."/>
            <person name="Tian Y."/>
            <person name="Lian J."/>
            <person name="Yang J."/>
            <person name="Miao G."/>
            <person name="Liu S."/>
            <person name="Liang Z."/>
            <person name="Yan F."/>
            <person name="Li Y."/>
            <person name="Sun B."/>
            <person name="Zhang H."/>
            <person name="Zhang J."/>
            <person name="Zhu Y."/>
            <person name="Du M."/>
            <person name="Zhao Y."/>
            <person name="Schartl M."/>
            <person name="Tang Q."/>
            <person name="Wang J."/>
        </authorList>
    </citation>
    <scope>NUCLEOTIDE SEQUENCE</scope>
</reference>
<feature type="compositionally biased region" description="Polar residues" evidence="5">
    <location>
        <begin position="387"/>
        <end position="408"/>
    </location>
</feature>
<feature type="compositionally biased region" description="Basic and acidic residues" evidence="5">
    <location>
        <begin position="443"/>
        <end position="458"/>
    </location>
</feature>
<dbReference type="Gene3D" id="2.10.90.10">
    <property type="entry name" value="Cystine-knot cytokines"/>
    <property type="match status" value="1"/>
</dbReference>
<feature type="region of interest" description="Disordered" evidence="5">
    <location>
        <begin position="58"/>
        <end position="77"/>
    </location>
</feature>
<evidence type="ECO:0000259" key="7">
    <source>
        <dbReference type="PROSITE" id="PS50278"/>
    </source>
</evidence>
<organism evidence="8 9">
    <name type="scientific">Cynoglossus semilaevis</name>
    <name type="common">Tongue sole</name>
    <dbReference type="NCBI Taxonomy" id="244447"/>
    <lineage>
        <taxon>Eukaryota</taxon>
        <taxon>Metazoa</taxon>
        <taxon>Chordata</taxon>
        <taxon>Craniata</taxon>
        <taxon>Vertebrata</taxon>
        <taxon>Euteleostomi</taxon>
        <taxon>Actinopterygii</taxon>
        <taxon>Neopterygii</taxon>
        <taxon>Teleostei</taxon>
        <taxon>Neoteleostei</taxon>
        <taxon>Acanthomorphata</taxon>
        <taxon>Carangaria</taxon>
        <taxon>Pleuronectiformes</taxon>
        <taxon>Pleuronectoidei</taxon>
        <taxon>Cynoglossidae</taxon>
        <taxon>Cynoglossinae</taxon>
        <taxon>Cynoglossus</taxon>
    </lineage>
</organism>
<feature type="compositionally biased region" description="Polar residues" evidence="5">
    <location>
        <begin position="482"/>
        <end position="493"/>
    </location>
</feature>
<dbReference type="GO" id="GO:0005615">
    <property type="term" value="C:extracellular space"/>
    <property type="evidence" value="ECO:0007669"/>
    <property type="project" value="TreeGrafter"/>
</dbReference>
<dbReference type="GO" id="GO:0030335">
    <property type="term" value="P:positive regulation of cell migration"/>
    <property type="evidence" value="ECO:0007669"/>
    <property type="project" value="TreeGrafter"/>
</dbReference>
<dbReference type="Ensembl" id="ENSCSET00000032878.1">
    <property type="protein sequence ID" value="ENSCSEP00000032457.1"/>
    <property type="gene ID" value="ENSCSEG00000020832.1"/>
</dbReference>
<feature type="compositionally biased region" description="Acidic residues" evidence="5">
    <location>
        <begin position="61"/>
        <end position="72"/>
    </location>
</feature>
<dbReference type="SUPFAM" id="SSF57501">
    <property type="entry name" value="Cystine-knot cytokines"/>
    <property type="match status" value="1"/>
</dbReference>
<dbReference type="GO" id="GO:0001525">
    <property type="term" value="P:angiogenesis"/>
    <property type="evidence" value="ECO:0007669"/>
    <property type="project" value="Ensembl"/>
</dbReference>
<feature type="compositionally biased region" description="Low complexity" evidence="5">
    <location>
        <begin position="425"/>
        <end position="441"/>
    </location>
</feature>
<dbReference type="PROSITE" id="PS50278">
    <property type="entry name" value="PDGF_2"/>
    <property type="match status" value="1"/>
</dbReference>
<feature type="signal peptide" evidence="6">
    <location>
        <begin position="1"/>
        <end position="23"/>
    </location>
</feature>
<feature type="compositionally biased region" description="Low complexity" evidence="5">
    <location>
        <begin position="364"/>
        <end position="376"/>
    </location>
</feature>
<dbReference type="SMART" id="SM00141">
    <property type="entry name" value="PDGF"/>
    <property type="match status" value="1"/>
</dbReference>
<feature type="domain" description="Platelet-derived growth factor (PDGF) family profile" evidence="7">
    <location>
        <begin position="85"/>
        <end position="188"/>
    </location>
</feature>
<dbReference type="GeneTree" id="ENSGT00940000157367"/>
<dbReference type="OMA" id="KHNQHHH"/>
<dbReference type="STRING" id="244447.ENSCSEP00000032457"/>
<keyword evidence="2 4" id="KW-0339">Growth factor</keyword>
<feature type="compositionally biased region" description="Basic and acidic residues" evidence="5">
    <location>
        <begin position="409"/>
        <end position="424"/>
    </location>
</feature>
<evidence type="ECO:0000256" key="2">
    <source>
        <dbReference type="ARBA" id="ARBA00023030"/>
    </source>
</evidence>
<dbReference type="GO" id="GO:0097084">
    <property type="term" value="P:vascular associated smooth muscle cell development"/>
    <property type="evidence" value="ECO:0007669"/>
    <property type="project" value="Ensembl"/>
</dbReference>
<keyword evidence="9" id="KW-1185">Reference proteome</keyword>
<keyword evidence="6" id="KW-0732">Signal</keyword>
<evidence type="ECO:0000313" key="8">
    <source>
        <dbReference type="Ensembl" id="ENSCSEP00000032457.1"/>
    </source>
</evidence>
<feature type="compositionally biased region" description="Polar residues" evidence="5">
    <location>
        <begin position="315"/>
        <end position="325"/>
    </location>
</feature>
<feature type="compositionally biased region" description="Polar residues" evidence="5">
    <location>
        <begin position="459"/>
        <end position="470"/>
    </location>
</feature>
<name>A0A3P8X0V3_CYNSE</name>
<dbReference type="PANTHER" id="PTHR11633">
    <property type="entry name" value="PLATELET-DERIVED GROWTH FACTOR"/>
    <property type="match status" value="1"/>
</dbReference>
<reference evidence="8" key="2">
    <citation type="submission" date="2025-08" db="UniProtKB">
        <authorList>
            <consortium name="Ensembl"/>
        </authorList>
    </citation>
    <scope>IDENTIFICATION</scope>
</reference>
<dbReference type="RefSeq" id="XP_016890503.1">
    <property type="nucleotide sequence ID" value="XM_017035014.2"/>
</dbReference>
<dbReference type="GO" id="GO:0070374">
    <property type="term" value="P:positive regulation of ERK1 and ERK2 cascade"/>
    <property type="evidence" value="ECO:0007669"/>
    <property type="project" value="TreeGrafter"/>
</dbReference>
<dbReference type="GO" id="GO:0016020">
    <property type="term" value="C:membrane"/>
    <property type="evidence" value="ECO:0007669"/>
    <property type="project" value="InterPro"/>
</dbReference>
<dbReference type="InterPro" id="IPR000072">
    <property type="entry name" value="PDGF/VEGF_dom"/>
</dbReference>
<keyword evidence="3" id="KW-0497">Mitogen</keyword>
<dbReference type="AlphaFoldDB" id="A0A3P8X0V3"/>
<sequence length="522" mass="57220">MKSWVRLLLLAVLSVAGLQLGNAEDDPLPPSLVDLVRNSPVSSFEDLKLLLQQETAALGEKEDEDEDDDDDHDVLKNHSSGRFVRSLVTVNAEEAKPAACKPRTEVMEVTRSMLDRRNADFLLLPYCVEVQRCSGCCNTRLIKCVPVRTTTRHLKVTKMQYVNKKPHFTKVIISVEDHTACNCVTVSSSPPPLTPSNLNPRPPAPQQPQTAHPARPPKTHTSKAVLHRNDDLKYNQQHHLSEEREPAVRQWPQGSVTQLVHWTQPRLPQPPTHVQSGVHQPIAEVPRSVGSWPSEAGAEISVLGSSPMVPESGGSREQGSVQGANSDGKGQDSDPARRHQQPPPPPHVPGVHDQELRTQYRLNGPPSDSSSTTGPPKSVLDPAHSPTPHQRNLPTVQRHSEDTSPPQTKTRDSSQKAGGEREDSGSANSGDSAGAESAGQGKESNDGRFTEEARRQNLNEKVQSEQSQQGPKLPTFREVPAKSTSAPIISSAHQAPPRPALPRSRRKHRRRINKAALRAMIM</sequence>
<evidence type="ECO:0000256" key="4">
    <source>
        <dbReference type="RuleBase" id="RU003818"/>
    </source>
</evidence>
<comment type="similarity">
    <text evidence="1 4">Belongs to the PDGF/VEGF growth factor family.</text>
</comment>
<dbReference type="CDD" id="cd00135">
    <property type="entry name" value="PDGF"/>
    <property type="match status" value="1"/>
</dbReference>
<proteinExistence type="inferred from homology"/>
<dbReference type="Proteomes" id="UP000265120">
    <property type="component" value="Chromosome 9"/>
</dbReference>
<dbReference type="GO" id="GO:0008083">
    <property type="term" value="F:growth factor activity"/>
    <property type="evidence" value="ECO:0007669"/>
    <property type="project" value="UniProtKB-KW"/>
</dbReference>
<dbReference type="InterPro" id="IPR029034">
    <property type="entry name" value="Cystine-knot_cytokine"/>
</dbReference>
<dbReference type="GO" id="GO:0006275">
    <property type="term" value="P:regulation of DNA replication"/>
    <property type="evidence" value="ECO:0007669"/>
    <property type="project" value="Ensembl"/>
</dbReference>
<accession>A0A3P8X0V3</accession>
<protein>
    <submittedName>
        <fullName evidence="8">Platelet-derived growth factor beta polypeptide a</fullName>
    </submittedName>
</protein>
<evidence type="ECO:0000256" key="1">
    <source>
        <dbReference type="ARBA" id="ARBA00006686"/>
    </source>
</evidence>
<dbReference type="GO" id="GO:0048008">
    <property type="term" value="P:platelet-derived growth factor receptor signaling pathway"/>
    <property type="evidence" value="ECO:0007669"/>
    <property type="project" value="TreeGrafter"/>
</dbReference>
<reference evidence="8" key="3">
    <citation type="submission" date="2025-09" db="UniProtKB">
        <authorList>
            <consortium name="Ensembl"/>
        </authorList>
    </citation>
    <scope>IDENTIFICATION</scope>
</reference>
<dbReference type="PANTHER" id="PTHR11633:SF15">
    <property type="entry name" value="ADENYLATE CYCLASE, TERMINAL-DIFFERENTIATION SPECIFIC"/>
    <property type="match status" value="1"/>
</dbReference>
<dbReference type="GO" id="GO:0051781">
    <property type="term" value="P:positive regulation of cell division"/>
    <property type="evidence" value="ECO:0007669"/>
    <property type="project" value="UniProtKB-KW"/>
</dbReference>
<dbReference type="InParanoid" id="A0A3P8X0V3"/>
<feature type="region of interest" description="Disordered" evidence="5">
    <location>
        <begin position="188"/>
        <end position="229"/>
    </location>
</feature>
<dbReference type="Pfam" id="PF00341">
    <property type="entry name" value="PDGF"/>
    <property type="match status" value="1"/>
</dbReference>
<evidence type="ECO:0000313" key="9">
    <source>
        <dbReference type="Proteomes" id="UP000265120"/>
    </source>
</evidence>
<dbReference type="GO" id="GO:0008284">
    <property type="term" value="P:positive regulation of cell population proliferation"/>
    <property type="evidence" value="ECO:0007669"/>
    <property type="project" value="TreeGrafter"/>
</dbReference>
<feature type="chain" id="PRO_5017984068" evidence="6">
    <location>
        <begin position="24"/>
        <end position="522"/>
    </location>
</feature>
<dbReference type="GeneID" id="103383236"/>
<dbReference type="GO" id="GO:0005161">
    <property type="term" value="F:platelet-derived growth factor receptor binding"/>
    <property type="evidence" value="ECO:0007669"/>
    <property type="project" value="TreeGrafter"/>
</dbReference>
<evidence type="ECO:0000256" key="5">
    <source>
        <dbReference type="SAM" id="MobiDB-lite"/>
    </source>
</evidence>
<feature type="compositionally biased region" description="Pro residues" evidence="5">
    <location>
        <begin position="189"/>
        <end position="206"/>
    </location>
</feature>
<evidence type="ECO:0000256" key="6">
    <source>
        <dbReference type="SAM" id="SignalP"/>
    </source>
</evidence>
<dbReference type="OrthoDB" id="8878063at2759"/>
<dbReference type="GO" id="GO:1904238">
    <property type="term" value="P:pericyte cell differentiation"/>
    <property type="evidence" value="ECO:0007669"/>
    <property type="project" value="Ensembl"/>
</dbReference>
<feature type="region of interest" description="Disordered" evidence="5">
    <location>
        <begin position="304"/>
        <end position="510"/>
    </location>
</feature>
<dbReference type="GO" id="GO:0051897">
    <property type="term" value="P:positive regulation of phosphatidylinositol 3-kinase/protein kinase B signal transduction"/>
    <property type="evidence" value="ECO:0007669"/>
    <property type="project" value="TreeGrafter"/>
</dbReference>
<evidence type="ECO:0000256" key="3">
    <source>
        <dbReference type="ARBA" id="ARBA00023246"/>
    </source>
</evidence>
<dbReference type="GO" id="GO:0042246">
    <property type="term" value="P:tissue regeneration"/>
    <property type="evidence" value="ECO:0007669"/>
    <property type="project" value="Ensembl"/>
</dbReference>